<dbReference type="PRINTS" id="PR00171">
    <property type="entry name" value="SUGRTRNSPORT"/>
</dbReference>
<dbReference type="SUPFAM" id="SSF103473">
    <property type="entry name" value="MFS general substrate transporter"/>
    <property type="match status" value="1"/>
</dbReference>
<organism evidence="10 11">
    <name type="scientific">Cichlidogyrus casuarinus</name>
    <dbReference type="NCBI Taxonomy" id="1844966"/>
    <lineage>
        <taxon>Eukaryota</taxon>
        <taxon>Metazoa</taxon>
        <taxon>Spiralia</taxon>
        <taxon>Lophotrochozoa</taxon>
        <taxon>Platyhelminthes</taxon>
        <taxon>Monogenea</taxon>
        <taxon>Monopisthocotylea</taxon>
        <taxon>Dactylogyridea</taxon>
        <taxon>Ancyrocephalidae</taxon>
        <taxon>Cichlidogyrus</taxon>
    </lineage>
</organism>
<dbReference type="Gene3D" id="1.20.1250.20">
    <property type="entry name" value="MFS general substrate transporter like domains"/>
    <property type="match status" value="1"/>
</dbReference>
<dbReference type="AlphaFoldDB" id="A0ABD2PL62"/>
<feature type="domain" description="Major facilitator superfamily (MFS) profile" evidence="9">
    <location>
        <begin position="1"/>
        <end position="416"/>
    </location>
</feature>
<proteinExistence type="inferred from homology"/>
<dbReference type="InterPro" id="IPR020846">
    <property type="entry name" value="MFS_dom"/>
</dbReference>
<feature type="transmembrane region" description="Helical" evidence="8">
    <location>
        <begin position="305"/>
        <end position="324"/>
    </location>
</feature>
<accession>A0ABD2PL62</accession>
<evidence type="ECO:0000256" key="2">
    <source>
        <dbReference type="ARBA" id="ARBA00022448"/>
    </source>
</evidence>
<dbReference type="PANTHER" id="PTHR23503:SF8">
    <property type="entry name" value="FACILITATED GLUCOSE TRANSPORTER PROTEIN 1"/>
    <property type="match status" value="1"/>
</dbReference>
<feature type="transmembrane region" description="Helical" evidence="8">
    <location>
        <begin position="82"/>
        <end position="104"/>
    </location>
</feature>
<reference evidence="10 11" key="1">
    <citation type="submission" date="2024-11" db="EMBL/GenBank/DDBJ databases">
        <title>Adaptive evolution of stress response genes in parasites aligns with host niche diversity.</title>
        <authorList>
            <person name="Hahn C."/>
            <person name="Resl P."/>
        </authorList>
    </citation>
    <scope>NUCLEOTIDE SEQUENCE [LARGE SCALE GENOMIC DNA]</scope>
    <source>
        <strain evidence="10">EGGRZ-B1_66</strain>
        <tissue evidence="10">Body</tissue>
    </source>
</reference>
<feature type="transmembrane region" description="Helical" evidence="8">
    <location>
        <begin position="56"/>
        <end position="76"/>
    </location>
</feature>
<feature type="transmembrane region" description="Helical" evidence="8">
    <location>
        <begin position="330"/>
        <end position="355"/>
    </location>
</feature>
<dbReference type="NCBIfam" id="TIGR00879">
    <property type="entry name" value="SP"/>
    <property type="match status" value="1"/>
</dbReference>
<keyword evidence="11" id="KW-1185">Reference proteome</keyword>
<dbReference type="PANTHER" id="PTHR23503">
    <property type="entry name" value="SOLUTE CARRIER FAMILY 2"/>
    <property type="match status" value="1"/>
</dbReference>
<dbReference type="GO" id="GO:0005886">
    <property type="term" value="C:plasma membrane"/>
    <property type="evidence" value="ECO:0007669"/>
    <property type="project" value="UniProtKB-SubCell"/>
</dbReference>
<comment type="similarity">
    <text evidence="7">Belongs to the major facilitator superfamily. Sugar transporter (TC 2.A.1.1) family.</text>
</comment>
<feature type="transmembrane region" description="Helical" evidence="8">
    <location>
        <begin position="116"/>
        <end position="134"/>
    </location>
</feature>
<keyword evidence="2 7" id="KW-0813">Transport</keyword>
<feature type="transmembrane region" description="Helical" evidence="8">
    <location>
        <begin position="394"/>
        <end position="414"/>
    </location>
</feature>
<evidence type="ECO:0000256" key="6">
    <source>
        <dbReference type="ARBA" id="ARBA00023136"/>
    </source>
</evidence>
<name>A0ABD2PL62_9PLAT</name>
<dbReference type="PROSITE" id="PS50850">
    <property type="entry name" value="MFS"/>
    <property type="match status" value="1"/>
</dbReference>
<dbReference type="GO" id="GO:1990539">
    <property type="term" value="P:fructose import across plasma membrane"/>
    <property type="evidence" value="ECO:0007669"/>
    <property type="project" value="UniProtKB-ARBA"/>
</dbReference>
<sequence>MIEFINQTAKARGTDYSGNYYLSISSLIVAAFPLGGIVGSLLGAYLSNKLGRKKALFVFSVPTLLGSCLMLLSKTIGSYESIIIGRLLIGISCGAYTGIAPMMLSEYSPQKIKGAAGILNQLVIVIAVLLAQVFGLPQLLGNPQNWPILLGLSIVPCLVQLLTLPLCPESPRYLMINKRNPNAAKQALRWLRGVNYPDIEIEIREMETENELSVSTNSSSSLKEMFQLRYLRFALFVAILCHLSQQLSGINAIINYSTILFKSAGLSNANAQYATLGTGCMNLLVTIVSIFLIERFGRRPLHLSGLSGMLVTAILFLVCLLLRHRYSVTVYGALVCVYLFIGFFAIGPGSIPWFIVAELFTQENRDVALAISVLVNWLMQILVVLVYPQLLNSIGDWSFSPFIVLLVIMLALLFKY</sequence>
<evidence type="ECO:0000259" key="9">
    <source>
        <dbReference type="PROSITE" id="PS50850"/>
    </source>
</evidence>
<gene>
    <name evidence="10" type="primary">SLC2A2</name>
    <name evidence="10" type="ORF">Ciccas_013636</name>
</gene>
<evidence type="ECO:0000313" key="11">
    <source>
        <dbReference type="Proteomes" id="UP001626550"/>
    </source>
</evidence>
<dbReference type="PROSITE" id="PS00216">
    <property type="entry name" value="SUGAR_TRANSPORT_1"/>
    <property type="match status" value="1"/>
</dbReference>
<comment type="caution">
    <text evidence="10">The sequence shown here is derived from an EMBL/GenBank/DDBJ whole genome shotgun (WGS) entry which is preliminary data.</text>
</comment>
<evidence type="ECO:0000256" key="3">
    <source>
        <dbReference type="ARBA" id="ARBA00022475"/>
    </source>
</evidence>
<dbReference type="InterPro" id="IPR045263">
    <property type="entry name" value="GLUT"/>
</dbReference>
<dbReference type="GO" id="GO:0005353">
    <property type="term" value="F:fructose transmembrane transporter activity"/>
    <property type="evidence" value="ECO:0007669"/>
    <property type="project" value="UniProtKB-ARBA"/>
</dbReference>
<evidence type="ECO:0000256" key="8">
    <source>
        <dbReference type="SAM" id="Phobius"/>
    </source>
</evidence>
<evidence type="ECO:0000256" key="1">
    <source>
        <dbReference type="ARBA" id="ARBA00004651"/>
    </source>
</evidence>
<feature type="transmembrane region" description="Helical" evidence="8">
    <location>
        <begin position="367"/>
        <end position="388"/>
    </location>
</feature>
<keyword evidence="4 8" id="KW-0812">Transmembrane</keyword>
<feature type="transmembrane region" description="Helical" evidence="8">
    <location>
        <begin position="146"/>
        <end position="167"/>
    </location>
</feature>
<evidence type="ECO:0000313" key="10">
    <source>
        <dbReference type="EMBL" id="KAL3307840.1"/>
    </source>
</evidence>
<feature type="transmembrane region" description="Helical" evidence="8">
    <location>
        <begin position="20"/>
        <end position="44"/>
    </location>
</feature>
<dbReference type="InterPro" id="IPR003663">
    <property type="entry name" value="Sugar/inositol_transpt"/>
</dbReference>
<feature type="transmembrane region" description="Helical" evidence="8">
    <location>
        <begin position="274"/>
        <end position="293"/>
    </location>
</feature>
<protein>
    <submittedName>
        <fullName evidence="10">Solute carrier 2, facilitated glucose transporter member 2</fullName>
    </submittedName>
</protein>
<dbReference type="InterPro" id="IPR005828">
    <property type="entry name" value="MFS_sugar_transport-like"/>
</dbReference>
<feature type="transmembrane region" description="Helical" evidence="8">
    <location>
        <begin position="233"/>
        <end position="254"/>
    </location>
</feature>
<comment type="subcellular location">
    <subcellularLocation>
        <location evidence="1">Cell membrane</location>
        <topology evidence="1">Multi-pass membrane protein</topology>
    </subcellularLocation>
</comment>
<evidence type="ECO:0000256" key="7">
    <source>
        <dbReference type="RuleBase" id="RU003346"/>
    </source>
</evidence>
<dbReference type="Pfam" id="PF00083">
    <property type="entry name" value="Sugar_tr"/>
    <property type="match status" value="1"/>
</dbReference>
<keyword evidence="5 8" id="KW-1133">Transmembrane helix</keyword>
<keyword evidence="10" id="KW-0762">Sugar transport</keyword>
<evidence type="ECO:0000256" key="5">
    <source>
        <dbReference type="ARBA" id="ARBA00022989"/>
    </source>
</evidence>
<keyword evidence="3" id="KW-1003">Cell membrane</keyword>
<feature type="non-terminal residue" evidence="10">
    <location>
        <position position="416"/>
    </location>
</feature>
<keyword evidence="6 8" id="KW-0472">Membrane</keyword>
<dbReference type="InterPro" id="IPR036259">
    <property type="entry name" value="MFS_trans_sf"/>
</dbReference>
<dbReference type="Proteomes" id="UP001626550">
    <property type="component" value="Unassembled WGS sequence"/>
</dbReference>
<dbReference type="InterPro" id="IPR005829">
    <property type="entry name" value="Sugar_transporter_CS"/>
</dbReference>
<dbReference type="EMBL" id="JBJKFK010006366">
    <property type="protein sequence ID" value="KAL3307840.1"/>
    <property type="molecule type" value="Genomic_DNA"/>
</dbReference>
<dbReference type="FunFam" id="1.20.1250.20:FF:001511">
    <property type="entry name" value="Solute carrier family 2, facilitated glucose transporter member 5"/>
    <property type="match status" value="1"/>
</dbReference>
<evidence type="ECO:0000256" key="4">
    <source>
        <dbReference type="ARBA" id="ARBA00022692"/>
    </source>
</evidence>